<proteinExistence type="predicted"/>
<gene>
    <name evidence="1" type="ORF">VNO77_02545</name>
</gene>
<organism evidence="1 2">
    <name type="scientific">Canavalia gladiata</name>
    <name type="common">Sword bean</name>
    <name type="synonym">Dolichos gladiatus</name>
    <dbReference type="NCBI Taxonomy" id="3824"/>
    <lineage>
        <taxon>Eukaryota</taxon>
        <taxon>Viridiplantae</taxon>
        <taxon>Streptophyta</taxon>
        <taxon>Embryophyta</taxon>
        <taxon>Tracheophyta</taxon>
        <taxon>Spermatophyta</taxon>
        <taxon>Magnoliopsida</taxon>
        <taxon>eudicotyledons</taxon>
        <taxon>Gunneridae</taxon>
        <taxon>Pentapetalae</taxon>
        <taxon>rosids</taxon>
        <taxon>fabids</taxon>
        <taxon>Fabales</taxon>
        <taxon>Fabaceae</taxon>
        <taxon>Papilionoideae</taxon>
        <taxon>50 kb inversion clade</taxon>
        <taxon>NPAAA clade</taxon>
        <taxon>indigoferoid/millettioid clade</taxon>
        <taxon>Phaseoleae</taxon>
        <taxon>Canavalia</taxon>
    </lineage>
</organism>
<dbReference type="AlphaFoldDB" id="A0AAN9MTY9"/>
<keyword evidence="2" id="KW-1185">Reference proteome</keyword>
<accession>A0AAN9MTY9</accession>
<evidence type="ECO:0000313" key="2">
    <source>
        <dbReference type="Proteomes" id="UP001367508"/>
    </source>
</evidence>
<dbReference type="EMBL" id="JAYMYQ010000001">
    <property type="protein sequence ID" value="KAK7360541.1"/>
    <property type="molecule type" value="Genomic_DNA"/>
</dbReference>
<protein>
    <submittedName>
        <fullName evidence="1">Uncharacterized protein</fullName>
    </submittedName>
</protein>
<name>A0AAN9MTY9_CANGL</name>
<dbReference type="Proteomes" id="UP001367508">
    <property type="component" value="Unassembled WGS sequence"/>
</dbReference>
<comment type="caution">
    <text evidence="1">The sequence shown here is derived from an EMBL/GenBank/DDBJ whole genome shotgun (WGS) entry which is preliminary data.</text>
</comment>
<sequence>MYRVLRSHPNLSLYEGSIHTARRCFDQTGGLFCGTLVESSHWVFGRPSTANCYETLARVSSFVVGFKQEGVIVKSSCFLRAGLLGDTAGDHWYRRSFASSIDQRTPRPGHLFDDGLEDIPDRVRGHLPFKTTLRAWREDEQGFIVSWEGSKGRSSVRLLTQTRVYLVIVHGSRGEIIRGPCKFRNRGRGGVIACTPRLDTGTQCLGHA</sequence>
<evidence type="ECO:0000313" key="1">
    <source>
        <dbReference type="EMBL" id="KAK7360541.1"/>
    </source>
</evidence>
<reference evidence="1 2" key="1">
    <citation type="submission" date="2024-01" db="EMBL/GenBank/DDBJ databases">
        <title>The genomes of 5 underutilized Papilionoideae crops provide insights into root nodulation and disease resistanc.</title>
        <authorList>
            <person name="Jiang F."/>
        </authorList>
    </citation>
    <scope>NUCLEOTIDE SEQUENCE [LARGE SCALE GENOMIC DNA]</scope>
    <source>
        <strain evidence="1">LVBAO_FW01</strain>
        <tissue evidence="1">Leaves</tissue>
    </source>
</reference>